<name>A0A6C2YI21_9BACT</name>
<sequence length="336" mass="36368">MDAMAFLSKPGKQVQPIYVVCGDEDFLKRRALAVIEKIVLEDADPAFAMTTYVADAADFSTIRNELDTRPFLAPRRLVIVEQADPFVSEHRPKLEKLVASPGTSGVLVLEVRTWPATTKLAKQVPDAATIVCKAPTAQKLFGWCTDWCKSNYNKKLSPAAGHMLIELVGPQMGLLDAELAKLAIYVGDQPIIEEKDVDALIGRSRSANVFKILDAVGEGKPGDALTILGELFEEGEDPIAILGALGSQLRKLAKAGSLMRIGYSVDEAMEDAGVAKWPAARDSARKQLQHLGQSRVDKLFAWLLETDLGMKGGSALPPRLVLERLLVQLAKPGSAA</sequence>
<dbReference type="InterPro" id="IPR005790">
    <property type="entry name" value="DNA_polIII_delta"/>
</dbReference>
<dbReference type="Pfam" id="PF21694">
    <property type="entry name" value="DNA_pol3_delta_C"/>
    <property type="match status" value="1"/>
</dbReference>
<keyword evidence="4" id="KW-0548">Nucleotidyltransferase</keyword>
<evidence type="ECO:0000256" key="5">
    <source>
        <dbReference type="ARBA" id="ARBA00022705"/>
    </source>
</evidence>
<proteinExistence type="inferred from homology"/>
<keyword evidence="5" id="KW-0235">DNA replication</keyword>
<dbReference type="InterPro" id="IPR048466">
    <property type="entry name" value="DNA_pol3_delta-like_C"/>
</dbReference>
<dbReference type="Gene3D" id="1.20.272.10">
    <property type="match status" value="1"/>
</dbReference>
<evidence type="ECO:0000259" key="9">
    <source>
        <dbReference type="Pfam" id="PF06144"/>
    </source>
</evidence>
<evidence type="ECO:0000259" key="10">
    <source>
        <dbReference type="Pfam" id="PF21694"/>
    </source>
</evidence>
<dbReference type="NCBIfam" id="TIGR01128">
    <property type="entry name" value="holA"/>
    <property type="match status" value="1"/>
</dbReference>
<comment type="catalytic activity">
    <reaction evidence="8">
        <text>DNA(n) + a 2'-deoxyribonucleoside 5'-triphosphate = DNA(n+1) + diphosphate</text>
        <dbReference type="Rhea" id="RHEA:22508"/>
        <dbReference type="Rhea" id="RHEA-COMP:17339"/>
        <dbReference type="Rhea" id="RHEA-COMP:17340"/>
        <dbReference type="ChEBI" id="CHEBI:33019"/>
        <dbReference type="ChEBI" id="CHEBI:61560"/>
        <dbReference type="ChEBI" id="CHEBI:173112"/>
        <dbReference type="EC" id="2.7.7.7"/>
    </reaction>
</comment>
<dbReference type="KEGG" id="tim:GMBLW1_33180"/>
<dbReference type="InterPro" id="IPR027417">
    <property type="entry name" value="P-loop_NTPase"/>
</dbReference>
<feature type="domain" description="DNA polymerase III delta N-terminal" evidence="9">
    <location>
        <begin position="18"/>
        <end position="124"/>
    </location>
</feature>
<dbReference type="SUPFAM" id="SSF48019">
    <property type="entry name" value="post-AAA+ oligomerization domain-like"/>
    <property type="match status" value="1"/>
</dbReference>
<dbReference type="Pfam" id="PF06144">
    <property type="entry name" value="DNA_pol3_delta"/>
    <property type="match status" value="1"/>
</dbReference>
<evidence type="ECO:0000256" key="6">
    <source>
        <dbReference type="ARBA" id="ARBA00022932"/>
    </source>
</evidence>
<keyword evidence="6" id="KW-0239">DNA-directed DNA polymerase</keyword>
<evidence type="ECO:0000256" key="8">
    <source>
        <dbReference type="ARBA" id="ARBA00049244"/>
    </source>
</evidence>
<accession>A0A6C2YI21</accession>
<comment type="similarity">
    <text evidence="7">Belongs to the DNA polymerase HolA subunit family.</text>
</comment>
<feature type="domain" description="DNA polymerase III delta subunit-like C-terminal" evidence="10">
    <location>
        <begin position="207"/>
        <end position="328"/>
    </location>
</feature>
<dbReference type="GO" id="GO:0003677">
    <property type="term" value="F:DNA binding"/>
    <property type="evidence" value="ECO:0007669"/>
    <property type="project" value="InterPro"/>
</dbReference>
<organism evidence="11">
    <name type="scientific">Tuwongella immobilis</name>
    <dbReference type="NCBI Taxonomy" id="692036"/>
    <lineage>
        <taxon>Bacteria</taxon>
        <taxon>Pseudomonadati</taxon>
        <taxon>Planctomycetota</taxon>
        <taxon>Planctomycetia</taxon>
        <taxon>Gemmatales</taxon>
        <taxon>Gemmataceae</taxon>
        <taxon>Tuwongella</taxon>
    </lineage>
</organism>
<protein>
    <recommendedName>
        <fullName evidence="2">DNA polymerase III subunit delta</fullName>
        <ecNumber evidence="1">2.7.7.7</ecNumber>
    </recommendedName>
</protein>
<evidence type="ECO:0000256" key="7">
    <source>
        <dbReference type="ARBA" id="ARBA00034754"/>
    </source>
</evidence>
<evidence type="ECO:0000256" key="4">
    <source>
        <dbReference type="ARBA" id="ARBA00022695"/>
    </source>
</evidence>
<dbReference type="EMBL" id="LR586016">
    <property type="protein sequence ID" value="VIP00642.1"/>
    <property type="molecule type" value="Genomic_DNA"/>
</dbReference>
<dbReference type="GO" id="GO:0003887">
    <property type="term" value="F:DNA-directed DNA polymerase activity"/>
    <property type="evidence" value="ECO:0007669"/>
    <property type="project" value="UniProtKB-KW"/>
</dbReference>
<dbReference type="Proteomes" id="UP000464378">
    <property type="component" value="Chromosome"/>
</dbReference>
<dbReference type="PANTHER" id="PTHR34388">
    <property type="entry name" value="DNA POLYMERASE III SUBUNIT DELTA"/>
    <property type="match status" value="1"/>
</dbReference>
<evidence type="ECO:0000256" key="1">
    <source>
        <dbReference type="ARBA" id="ARBA00012417"/>
    </source>
</evidence>
<evidence type="ECO:0000256" key="2">
    <source>
        <dbReference type="ARBA" id="ARBA00017703"/>
    </source>
</evidence>
<dbReference type="Gene3D" id="1.10.8.60">
    <property type="match status" value="1"/>
</dbReference>
<dbReference type="EMBL" id="LR593887">
    <property type="protein sequence ID" value="VTR96702.1"/>
    <property type="molecule type" value="Genomic_DNA"/>
</dbReference>
<gene>
    <name evidence="11" type="ORF">GMBLW1_33180</name>
</gene>
<dbReference type="RefSeq" id="WP_162655844.1">
    <property type="nucleotide sequence ID" value="NZ_LR593887.1"/>
</dbReference>
<dbReference type="PANTHER" id="PTHR34388:SF1">
    <property type="entry name" value="DNA POLYMERASE III SUBUNIT DELTA"/>
    <property type="match status" value="1"/>
</dbReference>
<keyword evidence="3" id="KW-0808">Transferase</keyword>
<dbReference type="InterPro" id="IPR008921">
    <property type="entry name" value="DNA_pol3_clamp-load_cplx_C"/>
</dbReference>
<dbReference type="SUPFAM" id="SSF52540">
    <property type="entry name" value="P-loop containing nucleoside triphosphate hydrolases"/>
    <property type="match status" value="1"/>
</dbReference>
<evidence type="ECO:0000256" key="3">
    <source>
        <dbReference type="ARBA" id="ARBA00022679"/>
    </source>
</evidence>
<dbReference type="GO" id="GO:0009360">
    <property type="term" value="C:DNA polymerase III complex"/>
    <property type="evidence" value="ECO:0007669"/>
    <property type="project" value="InterPro"/>
</dbReference>
<dbReference type="InterPro" id="IPR010372">
    <property type="entry name" value="DNA_pol3_delta_N"/>
</dbReference>
<dbReference type="EC" id="2.7.7.7" evidence="1"/>
<dbReference type="GO" id="GO:0006261">
    <property type="term" value="P:DNA-templated DNA replication"/>
    <property type="evidence" value="ECO:0007669"/>
    <property type="project" value="TreeGrafter"/>
</dbReference>
<evidence type="ECO:0000313" key="11">
    <source>
        <dbReference type="EMBL" id="VIP00642.1"/>
    </source>
</evidence>
<keyword evidence="12" id="KW-1185">Reference proteome</keyword>
<reference evidence="11" key="1">
    <citation type="submission" date="2019-04" db="EMBL/GenBank/DDBJ databases">
        <authorList>
            <consortium name="Science for Life Laboratories"/>
        </authorList>
    </citation>
    <scope>NUCLEOTIDE SEQUENCE</scope>
    <source>
        <strain evidence="11">MBLW1</strain>
    </source>
</reference>
<dbReference type="InParanoid" id="A0A6C2YI21"/>
<dbReference type="Gene3D" id="3.40.50.300">
    <property type="entry name" value="P-loop containing nucleotide triphosphate hydrolases"/>
    <property type="match status" value="1"/>
</dbReference>
<evidence type="ECO:0000313" key="12">
    <source>
        <dbReference type="Proteomes" id="UP000464378"/>
    </source>
</evidence>
<dbReference type="AlphaFoldDB" id="A0A6C2YI21"/>